<keyword evidence="3" id="KW-1185">Reference proteome</keyword>
<dbReference type="OrthoDB" id="5739213at2"/>
<name>A0A0J8VGE1_9ENTR</name>
<dbReference type="RefSeq" id="WP_024557918.1">
    <property type="nucleotide sequence ID" value="NZ_LFEJ01000027.1"/>
</dbReference>
<keyword evidence="1" id="KW-0812">Transmembrane</keyword>
<feature type="transmembrane region" description="Helical" evidence="1">
    <location>
        <begin position="66"/>
        <end position="91"/>
    </location>
</feature>
<gene>
    <name evidence="2" type="ORF">ACH50_21000</name>
</gene>
<dbReference type="Proteomes" id="UP000037315">
    <property type="component" value="Unassembled WGS sequence"/>
</dbReference>
<reference evidence="2 3" key="1">
    <citation type="submission" date="2015-06" db="EMBL/GenBank/DDBJ databases">
        <title>Genome sequencing of Cronobacter sp. strain DJ34 isolated from petroleum contaminated sludge of Duliajan Oil Fields, Assam, India.</title>
        <authorList>
            <person name="Pal S."/>
            <person name="Banerjee T.D."/>
            <person name="Roy A."/>
            <person name="Sar P."/>
            <person name="Kazy S.K."/>
        </authorList>
    </citation>
    <scope>NUCLEOTIDE SEQUENCE [LARGE SCALE GENOMIC DNA]</scope>
    <source>
        <strain evidence="2 3">DJ34</strain>
    </source>
</reference>
<sequence>MNKEITAVVSVKQIKPGSIYRILLTGLGTSLMLLCFLFGLLACFGYDTLNWNNKPIHGLLALPASLAMGLFFSVILTALIGTLTCAGLWIYSRFRRLDIKVVE</sequence>
<accession>A0A0J8VGE1</accession>
<dbReference type="AlphaFoldDB" id="A0A0J8VGE1"/>
<evidence type="ECO:0000313" key="3">
    <source>
        <dbReference type="Proteomes" id="UP000037315"/>
    </source>
</evidence>
<comment type="caution">
    <text evidence="2">The sequence shown here is derived from an EMBL/GenBank/DDBJ whole genome shotgun (WGS) entry which is preliminary data.</text>
</comment>
<organism evidence="2 3">
    <name type="scientific">Franconibacter pulveris</name>
    <dbReference type="NCBI Taxonomy" id="435910"/>
    <lineage>
        <taxon>Bacteria</taxon>
        <taxon>Pseudomonadati</taxon>
        <taxon>Pseudomonadota</taxon>
        <taxon>Gammaproteobacteria</taxon>
        <taxon>Enterobacterales</taxon>
        <taxon>Enterobacteriaceae</taxon>
        <taxon>Franconibacter</taxon>
    </lineage>
</organism>
<dbReference type="PATRIC" id="fig|1656095.3.peg.3874"/>
<keyword evidence="1" id="KW-1133">Transmembrane helix</keyword>
<evidence type="ECO:0000256" key="1">
    <source>
        <dbReference type="SAM" id="Phobius"/>
    </source>
</evidence>
<feature type="transmembrane region" description="Helical" evidence="1">
    <location>
        <begin position="22"/>
        <end position="46"/>
    </location>
</feature>
<proteinExistence type="predicted"/>
<keyword evidence="1" id="KW-0472">Membrane</keyword>
<protein>
    <submittedName>
        <fullName evidence="2">Uncharacterized protein</fullName>
    </submittedName>
</protein>
<evidence type="ECO:0000313" key="2">
    <source>
        <dbReference type="EMBL" id="KMV32508.1"/>
    </source>
</evidence>
<dbReference type="EMBL" id="LFEJ01000027">
    <property type="protein sequence ID" value="KMV32508.1"/>
    <property type="molecule type" value="Genomic_DNA"/>
</dbReference>